<dbReference type="InterPro" id="IPR043428">
    <property type="entry name" value="LivM-like"/>
</dbReference>
<dbReference type="InterPro" id="IPR001851">
    <property type="entry name" value="ABC_transp_permease"/>
</dbReference>
<keyword evidence="3" id="KW-1003">Cell membrane</keyword>
<dbReference type="PROSITE" id="PS00211">
    <property type="entry name" value="ABC_TRANSPORTER_1"/>
    <property type="match status" value="1"/>
</dbReference>
<evidence type="ECO:0000313" key="11">
    <source>
        <dbReference type="EMBL" id="CAB4916421.1"/>
    </source>
</evidence>
<dbReference type="SMART" id="SM00382">
    <property type="entry name" value="AAA"/>
    <property type="match status" value="1"/>
</dbReference>
<dbReference type="InterPro" id="IPR017871">
    <property type="entry name" value="ABC_transporter-like_CS"/>
</dbReference>
<dbReference type="InterPro" id="IPR051120">
    <property type="entry name" value="ABC_AA/LPS_Transport"/>
</dbReference>
<feature type="domain" description="ABC transporter" evidence="10">
    <location>
        <begin position="289"/>
        <end position="536"/>
    </location>
</feature>
<dbReference type="CDD" id="cd03219">
    <property type="entry name" value="ABC_Mj1267_LivG_branched"/>
    <property type="match status" value="1"/>
</dbReference>
<keyword evidence="6" id="KW-0067">ATP-binding</keyword>
<name>A0A6J7H677_9ZZZZ</name>
<protein>
    <submittedName>
        <fullName evidence="11">Unannotated protein</fullName>
    </submittedName>
</protein>
<keyword evidence="2" id="KW-0813">Transport</keyword>
<evidence type="ECO:0000256" key="4">
    <source>
        <dbReference type="ARBA" id="ARBA00022692"/>
    </source>
</evidence>
<evidence type="ECO:0000256" key="6">
    <source>
        <dbReference type="ARBA" id="ARBA00022840"/>
    </source>
</evidence>
<evidence type="ECO:0000256" key="9">
    <source>
        <dbReference type="SAM" id="Phobius"/>
    </source>
</evidence>
<evidence type="ECO:0000256" key="8">
    <source>
        <dbReference type="ARBA" id="ARBA00023136"/>
    </source>
</evidence>
<dbReference type="GO" id="GO:0016887">
    <property type="term" value="F:ATP hydrolysis activity"/>
    <property type="evidence" value="ECO:0007669"/>
    <property type="project" value="InterPro"/>
</dbReference>
<feature type="transmembrane region" description="Helical" evidence="9">
    <location>
        <begin position="184"/>
        <end position="210"/>
    </location>
</feature>
<evidence type="ECO:0000259" key="10">
    <source>
        <dbReference type="PROSITE" id="PS50893"/>
    </source>
</evidence>
<feature type="transmembrane region" description="Helical" evidence="9">
    <location>
        <begin position="222"/>
        <end position="240"/>
    </location>
</feature>
<dbReference type="PANTHER" id="PTHR45772:SF9">
    <property type="entry name" value="CONSERVED COMPONENT OF ABC TRANSPORTER FOR NATURAL AMINO ACIDS"/>
    <property type="match status" value="1"/>
</dbReference>
<comment type="subcellular location">
    <subcellularLocation>
        <location evidence="1">Cell membrane</location>
        <topology evidence="1">Multi-pass membrane protein</topology>
    </subcellularLocation>
</comment>
<proteinExistence type="predicted"/>
<evidence type="ECO:0000256" key="3">
    <source>
        <dbReference type="ARBA" id="ARBA00022475"/>
    </source>
</evidence>
<dbReference type="SUPFAM" id="SSF52540">
    <property type="entry name" value="P-loop containing nucleoside triphosphate hydrolases"/>
    <property type="match status" value="1"/>
</dbReference>
<keyword evidence="7 9" id="KW-1133">Transmembrane helix</keyword>
<gene>
    <name evidence="11" type="ORF">UFOPK3614_00618</name>
</gene>
<dbReference type="CDD" id="cd06581">
    <property type="entry name" value="TM_PBP1_LivM_like"/>
    <property type="match status" value="1"/>
</dbReference>
<dbReference type="GO" id="GO:0015658">
    <property type="term" value="F:branched-chain amino acid transmembrane transporter activity"/>
    <property type="evidence" value="ECO:0007669"/>
    <property type="project" value="InterPro"/>
</dbReference>
<dbReference type="PROSITE" id="PS50893">
    <property type="entry name" value="ABC_TRANSPORTER_2"/>
    <property type="match status" value="1"/>
</dbReference>
<dbReference type="InterPro" id="IPR003439">
    <property type="entry name" value="ABC_transporter-like_ATP-bd"/>
</dbReference>
<dbReference type="Pfam" id="PF02653">
    <property type="entry name" value="BPD_transp_2"/>
    <property type="match status" value="1"/>
</dbReference>
<feature type="transmembrane region" description="Helical" evidence="9">
    <location>
        <begin position="148"/>
        <end position="172"/>
    </location>
</feature>
<dbReference type="InterPro" id="IPR027417">
    <property type="entry name" value="P-loop_NTPase"/>
</dbReference>
<evidence type="ECO:0000256" key="1">
    <source>
        <dbReference type="ARBA" id="ARBA00004651"/>
    </source>
</evidence>
<organism evidence="11">
    <name type="scientific">freshwater metagenome</name>
    <dbReference type="NCBI Taxonomy" id="449393"/>
    <lineage>
        <taxon>unclassified sequences</taxon>
        <taxon>metagenomes</taxon>
        <taxon>ecological metagenomes</taxon>
    </lineage>
</organism>
<accession>A0A6J7H677</accession>
<dbReference type="AlphaFoldDB" id="A0A6J7H677"/>
<evidence type="ECO:0000256" key="2">
    <source>
        <dbReference type="ARBA" id="ARBA00022448"/>
    </source>
</evidence>
<dbReference type="GO" id="GO:0005524">
    <property type="term" value="F:ATP binding"/>
    <property type="evidence" value="ECO:0007669"/>
    <property type="project" value="UniProtKB-KW"/>
</dbReference>
<keyword evidence="5" id="KW-0547">Nucleotide-binding</keyword>
<feature type="transmembrane region" description="Helical" evidence="9">
    <location>
        <begin position="97"/>
        <end position="118"/>
    </location>
</feature>
<dbReference type="InterPro" id="IPR003593">
    <property type="entry name" value="AAA+_ATPase"/>
</dbReference>
<dbReference type="Gene3D" id="3.40.50.300">
    <property type="entry name" value="P-loop containing nucleotide triphosphate hydrolases"/>
    <property type="match status" value="1"/>
</dbReference>
<keyword evidence="4 9" id="KW-0812">Transmembrane</keyword>
<dbReference type="GO" id="GO:0005886">
    <property type="term" value="C:plasma membrane"/>
    <property type="evidence" value="ECO:0007669"/>
    <property type="project" value="UniProtKB-SubCell"/>
</dbReference>
<dbReference type="EMBL" id="CAFBMS010000027">
    <property type="protein sequence ID" value="CAB4916421.1"/>
    <property type="molecule type" value="Genomic_DNA"/>
</dbReference>
<dbReference type="Pfam" id="PF00005">
    <property type="entry name" value="ABC_tran"/>
    <property type="match status" value="1"/>
</dbReference>
<feature type="transmembrane region" description="Helical" evidence="9">
    <location>
        <begin position="14"/>
        <end position="34"/>
    </location>
</feature>
<keyword evidence="8 9" id="KW-0472">Membrane</keyword>
<evidence type="ECO:0000256" key="7">
    <source>
        <dbReference type="ARBA" id="ARBA00022989"/>
    </source>
</evidence>
<evidence type="ECO:0000256" key="5">
    <source>
        <dbReference type="ARBA" id="ARBA00022741"/>
    </source>
</evidence>
<sequence>MADNVSGIGYGLNWPWYVAIAGAIVVTFIAALIISIPAVRIIRGEYLILLTLAFQLGGQQTMVVAKTATGGAYGVAGIPPITIGEIDFSGYTDLGTFHIAIVMFIVTLLVILIAFGIANSPFGRILKTLREQDSVVSSVGKNPVTPELLAFGIAAAIAGGIGAIFALSQGAIIPGNFNLDLSILIISVVVLGGTGNLLGTVIGAIFLGALEPILRSALGDSAIPWRAVIYGSALILMTYLRPQGILPEGAKLKLRRKSRQESIPVTQAEAIARLCRTKELAGFNSDEVLELRDLKKSFGGLTAVNGASFKIPRGKITALIGPNGAGKTTIFNMITGTLKPDSGQVYLRDKEITLLGAVKIAQSGIARSFQDVRLCERLTALENVMVAVPNQLGENLLNLVFKPRACRRREKEVRARAFECLAVLGVADKAFELISDLSYGDQKLVAIARLLATDCEVLLLDEPTSGVDPSNVEGVMQGVMKLRDIGCTVCLIEHSVYFVEKLADRAVFLDQGVVLAEGSVESLMNNKELSELYFGG</sequence>
<reference evidence="11" key="1">
    <citation type="submission" date="2020-05" db="EMBL/GenBank/DDBJ databases">
        <authorList>
            <person name="Chiriac C."/>
            <person name="Salcher M."/>
            <person name="Ghai R."/>
            <person name="Kavagutti S V."/>
        </authorList>
    </citation>
    <scope>NUCLEOTIDE SEQUENCE</scope>
</reference>
<dbReference type="PANTHER" id="PTHR45772">
    <property type="entry name" value="CONSERVED COMPONENT OF ABC TRANSPORTER FOR NATURAL AMINO ACIDS-RELATED"/>
    <property type="match status" value="1"/>
</dbReference>